<name>A0AAV7LZJ1_PLEWA</name>
<gene>
    <name evidence="1" type="ORF">NDU88_000918</name>
</gene>
<keyword evidence="2" id="KW-1185">Reference proteome</keyword>
<proteinExistence type="predicted"/>
<organism evidence="1 2">
    <name type="scientific">Pleurodeles waltl</name>
    <name type="common">Iberian ribbed newt</name>
    <dbReference type="NCBI Taxonomy" id="8319"/>
    <lineage>
        <taxon>Eukaryota</taxon>
        <taxon>Metazoa</taxon>
        <taxon>Chordata</taxon>
        <taxon>Craniata</taxon>
        <taxon>Vertebrata</taxon>
        <taxon>Euteleostomi</taxon>
        <taxon>Amphibia</taxon>
        <taxon>Batrachia</taxon>
        <taxon>Caudata</taxon>
        <taxon>Salamandroidea</taxon>
        <taxon>Salamandridae</taxon>
        <taxon>Pleurodelinae</taxon>
        <taxon>Pleurodeles</taxon>
    </lineage>
</organism>
<dbReference type="AlphaFoldDB" id="A0AAV7LZJ1"/>
<protein>
    <submittedName>
        <fullName evidence="1">Uncharacterized protein</fullName>
    </submittedName>
</protein>
<reference evidence="1" key="1">
    <citation type="journal article" date="2022" name="bioRxiv">
        <title>Sequencing and chromosome-scale assembly of the giantPleurodeles waltlgenome.</title>
        <authorList>
            <person name="Brown T."/>
            <person name="Elewa A."/>
            <person name="Iarovenko S."/>
            <person name="Subramanian E."/>
            <person name="Araus A.J."/>
            <person name="Petzold A."/>
            <person name="Susuki M."/>
            <person name="Suzuki K.-i.T."/>
            <person name="Hayashi T."/>
            <person name="Toyoda A."/>
            <person name="Oliveira C."/>
            <person name="Osipova E."/>
            <person name="Leigh N.D."/>
            <person name="Simon A."/>
            <person name="Yun M.H."/>
        </authorList>
    </citation>
    <scope>NUCLEOTIDE SEQUENCE</scope>
    <source>
        <strain evidence="1">20211129_DDA</strain>
        <tissue evidence="1">Liver</tissue>
    </source>
</reference>
<sequence>MWMTLVRQLSQSLIVATLPLRPPWRGGKTIYMKGDKKANLVKMNVDKAKDKRKKKKSARGARAMSCDYTATQQLQDNSDNLVKGPADPAPGIAGNCEPPSLHLIFQTMMLQHKQIQSDNKKARVASKQLQVSVSKIAKTCSEIGERIATVETRTSILETDVVAVAQQSAMHESQLIDIQWKSATTQ</sequence>
<dbReference type="EMBL" id="JANPWB010000014">
    <property type="protein sequence ID" value="KAJ1095762.1"/>
    <property type="molecule type" value="Genomic_DNA"/>
</dbReference>
<dbReference type="Proteomes" id="UP001066276">
    <property type="component" value="Chromosome 10"/>
</dbReference>
<evidence type="ECO:0000313" key="2">
    <source>
        <dbReference type="Proteomes" id="UP001066276"/>
    </source>
</evidence>
<accession>A0AAV7LZJ1</accession>
<comment type="caution">
    <text evidence="1">The sequence shown here is derived from an EMBL/GenBank/DDBJ whole genome shotgun (WGS) entry which is preliminary data.</text>
</comment>
<evidence type="ECO:0000313" key="1">
    <source>
        <dbReference type="EMBL" id="KAJ1095762.1"/>
    </source>
</evidence>